<evidence type="ECO:0000313" key="1">
    <source>
        <dbReference type="EMBL" id="WTS18023.1"/>
    </source>
</evidence>
<proteinExistence type="predicted"/>
<accession>A0AAU1ULB3</accession>
<name>A0AAU1ULB3_9ACTN</name>
<reference evidence="1" key="1">
    <citation type="submission" date="2022-10" db="EMBL/GenBank/DDBJ databases">
        <title>The complete genomes of actinobacterial strains from the NBC collection.</title>
        <authorList>
            <person name="Joergensen T.S."/>
            <person name="Alvarez Arevalo M."/>
            <person name="Sterndorff E.B."/>
            <person name="Faurdal D."/>
            <person name="Vuksanovic O."/>
            <person name="Mourched A.-S."/>
            <person name="Charusanti P."/>
            <person name="Shaw S."/>
            <person name="Blin K."/>
            <person name="Weber T."/>
        </authorList>
    </citation>
    <scope>NUCLEOTIDE SEQUENCE</scope>
    <source>
        <strain evidence="1">NBC_00119</strain>
    </source>
</reference>
<protein>
    <submittedName>
        <fullName evidence="1">Uncharacterized protein</fullName>
    </submittedName>
</protein>
<sequence>MGGSARELVWLDSDMGNGRHEESGLFKSTWSDADFESMGWHDATIHGLSVQPTNDILPRLLLDLDYIVRWVHPVPPATHFSFWVSPATLVFEDVFDLQGDLDFKGLALDLEVDRVHRLVPDDARPNFSHCPLWHIEGHAFELKFRSSGFRQYFRQTPRLVSRQALPYVERGGCAFTELGFS</sequence>
<dbReference type="EMBL" id="CP108195">
    <property type="protein sequence ID" value="WTS18023.1"/>
    <property type="molecule type" value="Genomic_DNA"/>
</dbReference>
<gene>
    <name evidence="1" type="ORF">OHU69_47695</name>
</gene>
<organism evidence="1">
    <name type="scientific">Streptomyces sp. NBC_00119</name>
    <dbReference type="NCBI Taxonomy" id="2975659"/>
    <lineage>
        <taxon>Bacteria</taxon>
        <taxon>Bacillati</taxon>
        <taxon>Actinomycetota</taxon>
        <taxon>Actinomycetes</taxon>
        <taxon>Kitasatosporales</taxon>
        <taxon>Streptomycetaceae</taxon>
        <taxon>Streptomyces</taxon>
    </lineage>
</organism>
<dbReference type="AlphaFoldDB" id="A0AAU1ULB3"/>